<protein>
    <submittedName>
        <fullName evidence="1">DUF3289 family protein</fullName>
    </submittedName>
</protein>
<proteinExistence type="predicted"/>
<dbReference type="EMBL" id="RAWX01000002">
    <property type="protein sequence ID" value="RKJ89762.1"/>
    <property type="molecule type" value="Genomic_DNA"/>
</dbReference>
<evidence type="ECO:0000313" key="1">
    <source>
        <dbReference type="EMBL" id="RKJ89762.1"/>
    </source>
</evidence>
<dbReference type="Pfam" id="PF11692">
    <property type="entry name" value="DUF3289"/>
    <property type="match status" value="2"/>
</dbReference>
<evidence type="ECO:0000313" key="2">
    <source>
        <dbReference type="Proteomes" id="UP000281725"/>
    </source>
</evidence>
<organism evidence="1 2">
    <name type="scientific">Aeromonas veronii</name>
    <dbReference type="NCBI Taxonomy" id="654"/>
    <lineage>
        <taxon>Bacteria</taxon>
        <taxon>Pseudomonadati</taxon>
        <taxon>Pseudomonadota</taxon>
        <taxon>Gammaproteobacteria</taxon>
        <taxon>Aeromonadales</taxon>
        <taxon>Aeromonadaceae</taxon>
        <taxon>Aeromonas</taxon>
    </lineage>
</organism>
<name>A0A3A9ITI1_AERVE</name>
<comment type="caution">
    <text evidence="1">The sequence shown here is derived from an EMBL/GenBank/DDBJ whole genome shotgun (WGS) entry which is preliminary data.</text>
</comment>
<dbReference type="InterPro" id="IPR017483">
    <property type="entry name" value="CHP03034"/>
</dbReference>
<dbReference type="AlphaFoldDB" id="A0A3A9ITI1"/>
<gene>
    <name evidence="1" type="ORF">D6R50_11030</name>
</gene>
<reference evidence="1 2" key="1">
    <citation type="submission" date="2018-09" db="EMBL/GenBank/DDBJ databases">
        <title>Genome sequencing of Aeromonas veronii MS-17-88.</title>
        <authorList>
            <person name="Tekedar H.C."/>
            <person name="Arick M.A."/>
            <person name="Hsu C.-Y."/>
            <person name="Thrash A."/>
            <person name="Karsi A."/>
            <person name="Lawrence M.L."/>
            <person name="Abdelhamed H."/>
        </authorList>
    </citation>
    <scope>NUCLEOTIDE SEQUENCE [LARGE SCALE GENOMIC DNA]</scope>
    <source>
        <strain evidence="1 2">MS 17-88</strain>
    </source>
</reference>
<accession>A0A3A9ITI1</accession>
<sequence>MKAQGHWRDGELKAAEPVSYIREDDRGSVTLIEPAKGYWVNGEPDYWKPVTGVQLPLEIYHTKRKMDDYSADDLQSGDISRSEMIRIGSIYNFAINPDEFAYPASWHFNILKTSAEVVSWGEYAPVVREMIARFESNTGATYRSDLLNKAMSEHKTTNTFSQDIIKAIRNEVDERGVANTTLVNAVTSYVNQNSTLPKFNDYDWLNGLGAAVHDVYAVQVTLTKLEFKGKELRGTLSYKVQDHFGLDRPDVDGKGFENLIPYRSWFLLQRYDKYGYKPFISEMSFDYDF</sequence>
<dbReference type="Proteomes" id="UP000281725">
    <property type="component" value="Unassembled WGS sequence"/>
</dbReference>